<dbReference type="Proteomes" id="UP000244193">
    <property type="component" value="Chromosome"/>
</dbReference>
<dbReference type="KEGG" id="fmg:HYN48_07185"/>
<feature type="transmembrane region" description="Helical" evidence="1">
    <location>
        <begin position="37"/>
        <end position="58"/>
    </location>
</feature>
<keyword evidence="3" id="KW-1185">Reference proteome</keyword>
<evidence type="ECO:0000256" key="1">
    <source>
        <dbReference type="SAM" id="Phobius"/>
    </source>
</evidence>
<accession>A0A2S0RDX7</accession>
<reference evidence="2 3" key="1">
    <citation type="submission" date="2018-04" db="EMBL/GenBank/DDBJ databases">
        <title>Genome sequencing of Flavobacterium sp. HYN0048.</title>
        <authorList>
            <person name="Yi H."/>
            <person name="Baek C."/>
        </authorList>
    </citation>
    <scope>NUCLEOTIDE SEQUENCE [LARGE SCALE GENOMIC DNA]</scope>
    <source>
        <strain evidence="2 3">HYN0048</strain>
    </source>
</reference>
<gene>
    <name evidence="2" type="ORF">HYN48_07185</name>
</gene>
<sequence>MRQHYFWLVINTGHTMHNDEIPTMGDNKDKMGYVRKIGFYALIATLIVYYVLALEVIFM</sequence>
<keyword evidence="1" id="KW-1133">Transmembrane helix</keyword>
<evidence type="ECO:0000313" key="3">
    <source>
        <dbReference type="Proteomes" id="UP000244193"/>
    </source>
</evidence>
<keyword evidence="1" id="KW-0812">Transmembrane</keyword>
<organism evidence="2 3">
    <name type="scientific">Flavobacterium magnum</name>
    <dbReference type="NCBI Taxonomy" id="2162713"/>
    <lineage>
        <taxon>Bacteria</taxon>
        <taxon>Pseudomonadati</taxon>
        <taxon>Bacteroidota</taxon>
        <taxon>Flavobacteriia</taxon>
        <taxon>Flavobacteriales</taxon>
        <taxon>Flavobacteriaceae</taxon>
        <taxon>Flavobacterium</taxon>
    </lineage>
</organism>
<protein>
    <submittedName>
        <fullName evidence="2">Uncharacterized protein</fullName>
    </submittedName>
</protein>
<dbReference type="RefSeq" id="WP_108370460.1">
    <property type="nucleotide sequence ID" value="NZ_CP028811.1"/>
</dbReference>
<dbReference type="AlphaFoldDB" id="A0A2S0RDX7"/>
<dbReference type="EMBL" id="CP028811">
    <property type="protein sequence ID" value="AWA29876.1"/>
    <property type="molecule type" value="Genomic_DNA"/>
</dbReference>
<proteinExistence type="predicted"/>
<evidence type="ECO:0000313" key="2">
    <source>
        <dbReference type="EMBL" id="AWA29876.1"/>
    </source>
</evidence>
<name>A0A2S0RDX7_9FLAO</name>
<keyword evidence="1" id="KW-0472">Membrane</keyword>